<comment type="caution">
    <text evidence="19">The sequence shown here is derived from an EMBL/GenBank/DDBJ whole genome shotgun (WGS) entry which is preliminary data.</text>
</comment>
<dbReference type="CDD" id="cd14071">
    <property type="entry name" value="STKc_SIK"/>
    <property type="match status" value="1"/>
</dbReference>
<dbReference type="InterPro" id="IPR057380">
    <property type="entry name" value="UBA_SIK1/2/3"/>
</dbReference>
<reference evidence="19 20" key="1">
    <citation type="submission" date="2019-01" db="EMBL/GenBank/DDBJ databases">
        <title>A draft genome assembly of the solar-powered sea slug Elysia chlorotica.</title>
        <authorList>
            <person name="Cai H."/>
            <person name="Li Q."/>
            <person name="Fang X."/>
            <person name="Li J."/>
            <person name="Curtis N.E."/>
            <person name="Altenburger A."/>
            <person name="Shibata T."/>
            <person name="Feng M."/>
            <person name="Maeda T."/>
            <person name="Schwartz J.A."/>
            <person name="Shigenobu S."/>
            <person name="Lundholm N."/>
            <person name="Nishiyama T."/>
            <person name="Yang H."/>
            <person name="Hasebe M."/>
            <person name="Li S."/>
            <person name="Pierce S.K."/>
            <person name="Wang J."/>
        </authorList>
    </citation>
    <scope>NUCLEOTIDE SEQUENCE [LARGE SCALE GENOMIC DNA]</scope>
    <source>
        <strain evidence="19">EC2010</strain>
        <tissue evidence="19">Whole organism of an adult</tissue>
    </source>
</reference>
<dbReference type="Pfam" id="PF23312">
    <property type="entry name" value="UBA_SIK3"/>
    <property type="match status" value="1"/>
</dbReference>
<keyword evidence="20" id="KW-1185">Reference proteome</keyword>
<feature type="binding site" evidence="15">
    <location>
        <position position="45"/>
    </location>
    <ligand>
        <name>ATP</name>
        <dbReference type="ChEBI" id="CHEBI:30616"/>
    </ligand>
</feature>
<evidence type="ECO:0000256" key="7">
    <source>
        <dbReference type="ARBA" id="ARBA00022679"/>
    </source>
</evidence>
<dbReference type="SMART" id="SM00220">
    <property type="entry name" value="S_TKc"/>
    <property type="match status" value="1"/>
</dbReference>
<dbReference type="InterPro" id="IPR017441">
    <property type="entry name" value="Protein_kinase_ATP_BS"/>
</dbReference>
<keyword evidence="6" id="KW-0597">Phosphoprotein</keyword>
<feature type="domain" description="UBA" evidence="18">
    <location>
        <begin position="291"/>
        <end position="331"/>
    </location>
</feature>
<keyword evidence="5" id="KW-0723">Serine/threonine-protein kinase</keyword>
<dbReference type="InterPro" id="IPR034672">
    <property type="entry name" value="SIK"/>
</dbReference>
<dbReference type="PROSITE" id="PS00107">
    <property type="entry name" value="PROTEIN_KINASE_ATP"/>
    <property type="match status" value="1"/>
</dbReference>
<dbReference type="Pfam" id="PF00069">
    <property type="entry name" value="Pkinase"/>
    <property type="match status" value="1"/>
</dbReference>
<dbReference type="OrthoDB" id="193931at2759"/>
<dbReference type="Proteomes" id="UP000271974">
    <property type="component" value="Unassembled WGS sequence"/>
</dbReference>
<dbReference type="CDD" id="cd14338">
    <property type="entry name" value="UBA_SIK"/>
    <property type="match status" value="1"/>
</dbReference>
<comment type="catalytic activity">
    <reaction evidence="14">
        <text>L-seryl-[protein] + ATP = O-phospho-L-seryl-[protein] + ADP + H(+)</text>
        <dbReference type="Rhea" id="RHEA:17989"/>
        <dbReference type="Rhea" id="RHEA-COMP:9863"/>
        <dbReference type="Rhea" id="RHEA-COMP:11604"/>
        <dbReference type="ChEBI" id="CHEBI:15378"/>
        <dbReference type="ChEBI" id="CHEBI:29999"/>
        <dbReference type="ChEBI" id="CHEBI:30616"/>
        <dbReference type="ChEBI" id="CHEBI:83421"/>
        <dbReference type="ChEBI" id="CHEBI:456216"/>
        <dbReference type="EC" id="2.7.11.1"/>
    </reaction>
</comment>
<evidence type="ECO:0000256" key="4">
    <source>
        <dbReference type="ARBA" id="ARBA00022490"/>
    </source>
</evidence>
<dbReference type="InterPro" id="IPR015940">
    <property type="entry name" value="UBA"/>
</dbReference>
<protein>
    <recommendedName>
        <fullName evidence="3">non-specific serine/threonine protein kinase</fullName>
        <ecNumber evidence="3">2.7.11.1</ecNumber>
    </recommendedName>
</protein>
<evidence type="ECO:0000256" key="14">
    <source>
        <dbReference type="ARBA" id="ARBA00048679"/>
    </source>
</evidence>
<feature type="compositionally biased region" description="Pro residues" evidence="16">
    <location>
        <begin position="974"/>
        <end position="984"/>
    </location>
</feature>
<dbReference type="PROSITE" id="PS50011">
    <property type="entry name" value="PROTEIN_KINASE_DOM"/>
    <property type="match status" value="1"/>
</dbReference>
<evidence type="ECO:0000259" key="17">
    <source>
        <dbReference type="PROSITE" id="PS50011"/>
    </source>
</evidence>
<comment type="cofactor">
    <cofactor evidence="1">
        <name>Mg(2+)</name>
        <dbReference type="ChEBI" id="CHEBI:18420"/>
    </cofactor>
</comment>
<dbReference type="STRING" id="188477.A0A3S1B5E8"/>
<dbReference type="FunFam" id="3.30.200.20:FF:000003">
    <property type="entry name" value="Non-specific serine/threonine protein kinase"/>
    <property type="match status" value="1"/>
</dbReference>
<comment type="subcellular location">
    <subcellularLocation>
        <location evidence="2">Cytoplasm</location>
    </subcellularLocation>
</comment>
<evidence type="ECO:0000256" key="13">
    <source>
        <dbReference type="ARBA" id="ARBA00047899"/>
    </source>
</evidence>
<evidence type="ECO:0000256" key="1">
    <source>
        <dbReference type="ARBA" id="ARBA00001946"/>
    </source>
</evidence>
<dbReference type="EC" id="2.7.11.1" evidence="3"/>
<feature type="compositionally biased region" description="Polar residues" evidence="16">
    <location>
        <begin position="850"/>
        <end position="864"/>
    </location>
</feature>
<comment type="catalytic activity">
    <reaction evidence="13">
        <text>L-threonyl-[protein] + ATP = O-phospho-L-threonyl-[protein] + ADP + H(+)</text>
        <dbReference type="Rhea" id="RHEA:46608"/>
        <dbReference type="Rhea" id="RHEA-COMP:11060"/>
        <dbReference type="Rhea" id="RHEA-COMP:11605"/>
        <dbReference type="ChEBI" id="CHEBI:15378"/>
        <dbReference type="ChEBI" id="CHEBI:30013"/>
        <dbReference type="ChEBI" id="CHEBI:30616"/>
        <dbReference type="ChEBI" id="CHEBI:61977"/>
        <dbReference type="ChEBI" id="CHEBI:456216"/>
        <dbReference type="EC" id="2.7.11.1"/>
    </reaction>
</comment>
<feature type="region of interest" description="Disordered" evidence="16">
    <location>
        <begin position="850"/>
        <end position="872"/>
    </location>
</feature>
<keyword evidence="12" id="KW-0460">Magnesium</keyword>
<dbReference type="PANTHER" id="PTHR24346">
    <property type="entry name" value="MAP/MICROTUBULE AFFINITY-REGULATING KINASE"/>
    <property type="match status" value="1"/>
</dbReference>
<feature type="region of interest" description="Disordered" evidence="16">
    <location>
        <begin position="582"/>
        <end position="623"/>
    </location>
</feature>
<feature type="compositionally biased region" description="Low complexity" evidence="16">
    <location>
        <begin position="495"/>
        <end position="509"/>
    </location>
</feature>
<evidence type="ECO:0000256" key="15">
    <source>
        <dbReference type="PROSITE-ProRule" id="PRU10141"/>
    </source>
</evidence>
<evidence type="ECO:0000256" key="8">
    <source>
        <dbReference type="ARBA" id="ARBA00022723"/>
    </source>
</evidence>
<feature type="region of interest" description="Disordered" evidence="16">
    <location>
        <begin position="410"/>
        <end position="456"/>
    </location>
</feature>
<keyword evidence="7" id="KW-0808">Transferase</keyword>
<evidence type="ECO:0000256" key="2">
    <source>
        <dbReference type="ARBA" id="ARBA00004496"/>
    </source>
</evidence>
<dbReference type="GO" id="GO:0000226">
    <property type="term" value="P:microtubule cytoskeleton organization"/>
    <property type="evidence" value="ECO:0007669"/>
    <property type="project" value="TreeGrafter"/>
</dbReference>
<feature type="domain" description="Protein kinase" evidence="17">
    <location>
        <begin position="16"/>
        <end position="267"/>
    </location>
</feature>
<evidence type="ECO:0000256" key="11">
    <source>
        <dbReference type="ARBA" id="ARBA00022840"/>
    </source>
</evidence>
<feature type="region of interest" description="Disordered" evidence="16">
    <location>
        <begin position="675"/>
        <end position="707"/>
    </location>
</feature>
<evidence type="ECO:0000256" key="5">
    <source>
        <dbReference type="ARBA" id="ARBA00022527"/>
    </source>
</evidence>
<dbReference type="Gene3D" id="1.10.510.10">
    <property type="entry name" value="Transferase(Phosphotransferase) domain 1"/>
    <property type="match status" value="1"/>
</dbReference>
<dbReference type="PROSITE" id="PS50030">
    <property type="entry name" value="UBA"/>
    <property type="match status" value="1"/>
</dbReference>
<keyword evidence="8" id="KW-0479">Metal-binding</keyword>
<organism evidence="19 20">
    <name type="scientific">Elysia chlorotica</name>
    <name type="common">Eastern emerald elysia</name>
    <name type="synonym">Sea slug</name>
    <dbReference type="NCBI Taxonomy" id="188477"/>
    <lineage>
        <taxon>Eukaryota</taxon>
        <taxon>Metazoa</taxon>
        <taxon>Spiralia</taxon>
        <taxon>Lophotrochozoa</taxon>
        <taxon>Mollusca</taxon>
        <taxon>Gastropoda</taxon>
        <taxon>Heterobranchia</taxon>
        <taxon>Euthyneura</taxon>
        <taxon>Panpulmonata</taxon>
        <taxon>Sacoglossa</taxon>
        <taxon>Placobranchoidea</taxon>
        <taxon>Plakobranchidae</taxon>
        <taxon>Elysia</taxon>
    </lineage>
</organism>
<evidence type="ECO:0000313" key="20">
    <source>
        <dbReference type="Proteomes" id="UP000271974"/>
    </source>
</evidence>
<dbReference type="GO" id="GO:0005737">
    <property type="term" value="C:cytoplasm"/>
    <property type="evidence" value="ECO:0007669"/>
    <property type="project" value="UniProtKB-SubCell"/>
</dbReference>
<dbReference type="AlphaFoldDB" id="A0A3S1B5E8"/>
<dbReference type="GO" id="GO:0050321">
    <property type="term" value="F:tau-protein kinase activity"/>
    <property type="evidence" value="ECO:0007669"/>
    <property type="project" value="TreeGrafter"/>
</dbReference>
<dbReference type="PROSITE" id="PS00108">
    <property type="entry name" value="PROTEIN_KINASE_ST"/>
    <property type="match status" value="1"/>
</dbReference>
<dbReference type="InterPro" id="IPR000719">
    <property type="entry name" value="Prot_kinase_dom"/>
</dbReference>
<feature type="compositionally biased region" description="Low complexity" evidence="16">
    <location>
        <begin position="415"/>
        <end position="437"/>
    </location>
</feature>
<dbReference type="InterPro" id="IPR008271">
    <property type="entry name" value="Ser/Thr_kinase_AS"/>
</dbReference>
<name>A0A3S1B5E8_ELYCH</name>
<evidence type="ECO:0000313" key="19">
    <source>
        <dbReference type="EMBL" id="RUS72424.1"/>
    </source>
</evidence>
<sequence length="1044" mass="113809">MVMAERPKGQIRVGFYDIERTIGKGNFAVVKLAKHRITKTEVAIKIIDKSQLDESNLRKVYREVKIMKLISHQHIVKLYQVMETTNMLYLVSEYVPNGEIFDYIAQHGRMSEPEARRKFWQILSAVDYCHTRHIVHRDLKAENLLLDANMNIKIADFGFGNFFEPDQQLATWCGSPPYAAPEVYEGKKYLGPQIDIWSLGVVLYVLVCGALPFDGPNLQVLRDRVLSGRFRIPYFMSSECESLIRRMLVLDPVKRYSITQIRAHRWMQIDVGIPRSTPPSPLVGYNAKVGEFNEQILRIMQSLGIDQKNTMEALRKDAYDHYTAMYYLFLDKLRHHRSSFPPDKCVEASHCRRRPSTIAEQVMMHTNSSSSSSSTGMATHPLIGCTRTQGRFSKTMDTVTSTPPLLHSSVRCDFGSTGSESISNSGSGSGSMTGSNGVMLQQSNFPSGEEMEDASPVVPPCMPDPLQTAPPLSTGVSLTPPLQTSLANRSGLRQAASNGSQVRSSSNSAQNLGAMGVITTSIDEGVEADILDHRRDSYASSDTESLSFAGGTNAVVSVGGGGGGGGGEVNASAGYFGLSTSPSLPSNPSVGVSQPPTVPPSSRPEHPTPFSNFWRSQGQPGPLADSMQVAGIAGVMGTTRNVHVMGPGVMVTAEGEDQPRLASVNISPCTSFDSSLGADVASSPPGGGPVPSQTLLQQQQQQQSHHSQLLSLYPSSMLSHLSGMTCGGKGGSRHGRYSISGPSMSLLRPDRAITNHQFLQVTPDPNGSQLAAPEPQPRHSGTGGPILNTHAHHDRTQTRSPVNFREGRRASDGLVAQGIIAFKQKLKESMRAQGMLELRQEHQHLQNMYNSQSGESNSNSCNNISAPPSTTTTASMMGNTSTNLSGNISTITICNDQTQISNNNNNMNSMGNFDQRHEMFQSNLESTNVNSLESASLFHNIASSIATASPSSSPQHHHHQQQQQLQTSVVNQPQPQPQGLPPLVRPTMSPRRKLSAPLSSFRQWSLDEQSPTRRLPLTKRMSLPSEPCDLQPHRLLALKQAMQV</sequence>
<feature type="region of interest" description="Disordered" evidence="16">
    <location>
        <begin position="763"/>
        <end position="783"/>
    </location>
</feature>
<dbReference type="SUPFAM" id="SSF56112">
    <property type="entry name" value="Protein kinase-like (PK-like)"/>
    <property type="match status" value="1"/>
</dbReference>
<evidence type="ECO:0000256" key="10">
    <source>
        <dbReference type="ARBA" id="ARBA00022777"/>
    </source>
</evidence>
<evidence type="ECO:0000256" key="9">
    <source>
        <dbReference type="ARBA" id="ARBA00022741"/>
    </source>
</evidence>
<feature type="compositionally biased region" description="Polar residues" evidence="16">
    <location>
        <begin position="609"/>
        <end position="619"/>
    </location>
</feature>
<evidence type="ECO:0000256" key="6">
    <source>
        <dbReference type="ARBA" id="ARBA00022553"/>
    </source>
</evidence>
<keyword evidence="11 15" id="KW-0067">ATP-binding</keyword>
<evidence type="ECO:0000256" key="3">
    <source>
        <dbReference type="ARBA" id="ARBA00012513"/>
    </source>
</evidence>
<dbReference type="GO" id="GO:0005524">
    <property type="term" value="F:ATP binding"/>
    <property type="evidence" value="ECO:0007669"/>
    <property type="project" value="UniProtKB-UniRule"/>
</dbReference>
<dbReference type="EMBL" id="RQTK01001069">
    <property type="protein sequence ID" value="RUS72424.1"/>
    <property type="molecule type" value="Genomic_DNA"/>
</dbReference>
<keyword evidence="9 15" id="KW-0547">Nucleotide-binding</keyword>
<accession>A0A3S1B5E8</accession>
<evidence type="ECO:0000259" key="18">
    <source>
        <dbReference type="PROSITE" id="PS50030"/>
    </source>
</evidence>
<feature type="region of interest" description="Disordered" evidence="16">
    <location>
        <begin position="946"/>
        <end position="1016"/>
    </location>
</feature>
<feature type="non-terminal residue" evidence="19">
    <location>
        <position position="1044"/>
    </location>
</feature>
<dbReference type="GO" id="GO:0035556">
    <property type="term" value="P:intracellular signal transduction"/>
    <property type="evidence" value="ECO:0007669"/>
    <property type="project" value="TreeGrafter"/>
</dbReference>
<dbReference type="InterPro" id="IPR011009">
    <property type="entry name" value="Kinase-like_dom_sf"/>
</dbReference>
<dbReference type="FunFam" id="1.10.510.10:FF:000154">
    <property type="entry name" value="Serine/threonine-protein kinase SIK2"/>
    <property type="match status" value="1"/>
</dbReference>
<evidence type="ECO:0000256" key="16">
    <source>
        <dbReference type="SAM" id="MobiDB-lite"/>
    </source>
</evidence>
<feature type="region of interest" description="Disordered" evidence="16">
    <location>
        <begin position="490"/>
        <end position="509"/>
    </location>
</feature>
<keyword evidence="10" id="KW-0418">Kinase</keyword>
<keyword evidence="4" id="KW-0963">Cytoplasm</keyword>
<proteinExistence type="predicted"/>
<evidence type="ECO:0000256" key="12">
    <source>
        <dbReference type="ARBA" id="ARBA00022842"/>
    </source>
</evidence>
<feature type="compositionally biased region" description="Polar residues" evidence="16">
    <location>
        <begin position="997"/>
        <end position="1009"/>
    </location>
</feature>
<feature type="compositionally biased region" description="Low complexity" evidence="16">
    <location>
        <begin position="690"/>
        <end position="707"/>
    </location>
</feature>
<gene>
    <name evidence="19" type="ORF">EGW08_019817</name>
</gene>
<dbReference type="GO" id="GO:0046872">
    <property type="term" value="F:metal ion binding"/>
    <property type="evidence" value="ECO:0007669"/>
    <property type="project" value="UniProtKB-KW"/>
</dbReference>
<dbReference type="PANTHER" id="PTHR24346:SF74">
    <property type="entry name" value="PROTEIN KINASE DOMAIN-CONTAINING PROTEIN"/>
    <property type="match status" value="1"/>
</dbReference>